<gene>
    <name evidence="2" type="ORF">POM88_017091</name>
</gene>
<dbReference type="EMBL" id="JAUIZM010000004">
    <property type="protein sequence ID" value="KAK1388913.1"/>
    <property type="molecule type" value="Genomic_DNA"/>
</dbReference>
<reference evidence="2" key="2">
    <citation type="submission" date="2023-05" db="EMBL/GenBank/DDBJ databases">
        <authorList>
            <person name="Schelkunov M.I."/>
        </authorList>
    </citation>
    <scope>NUCLEOTIDE SEQUENCE</scope>
    <source>
        <strain evidence="2">Hsosn_3</strain>
        <tissue evidence="2">Leaf</tissue>
    </source>
</reference>
<dbReference type="PANTHER" id="PTHR36733">
    <property type="entry name" value="CELL WALL PROTEIN-RELATED"/>
    <property type="match status" value="1"/>
</dbReference>
<organism evidence="2 3">
    <name type="scientific">Heracleum sosnowskyi</name>
    <dbReference type="NCBI Taxonomy" id="360622"/>
    <lineage>
        <taxon>Eukaryota</taxon>
        <taxon>Viridiplantae</taxon>
        <taxon>Streptophyta</taxon>
        <taxon>Embryophyta</taxon>
        <taxon>Tracheophyta</taxon>
        <taxon>Spermatophyta</taxon>
        <taxon>Magnoliopsida</taxon>
        <taxon>eudicotyledons</taxon>
        <taxon>Gunneridae</taxon>
        <taxon>Pentapetalae</taxon>
        <taxon>asterids</taxon>
        <taxon>campanulids</taxon>
        <taxon>Apiales</taxon>
        <taxon>Apiaceae</taxon>
        <taxon>Apioideae</taxon>
        <taxon>apioid superclade</taxon>
        <taxon>Tordylieae</taxon>
        <taxon>Tordyliinae</taxon>
        <taxon>Heracleum</taxon>
    </lineage>
</organism>
<comment type="caution">
    <text evidence="2">The sequence shown here is derived from an EMBL/GenBank/DDBJ whole genome shotgun (WGS) entry which is preliminary data.</text>
</comment>
<evidence type="ECO:0000256" key="1">
    <source>
        <dbReference type="SAM" id="SignalP"/>
    </source>
</evidence>
<feature type="chain" id="PRO_5041931311" evidence="1">
    <location>
        <begin position="25"/>
        <end position="127"/>
    </location>
</feature>
<keyword evidence="3" id="KW-1185">Reference proteome</keyword>
<sequence>MAIKGTTVVAFLVIFNVLVSFSIGRDIPKDSKNVDVKKPETFNQEGSVLIPGIGRVMIPPKKKKCFFKGVNPFTYNPVTGTNTGHGISIPTLPNTGLPGYVPGNDDTFVPNPGFEVPTGFPAPPIRN</sequence>
<dbReference type="AlphaFoldDB" id="A0AAD8IPM7"/>
<dbReference type="InterPro" id="IPR034565">
    <property type="entry name" value="Put_cell_wall"/>
</dbReference>
<dbReference type="Proteomes" id="UP001237642">
    <property type="component" value="Unassembled WGS sequence"/>
</dbReference>
<protein>
    <submittedName>
        <fullName evidence="2">Peroxisomal membrane protein</fullName>
    </submittedName>
</protein>
<name>A0AAD8IPM7_9APIA</name>
<proteinExistence type="predicted"/>
<dbReference type="PANTHER" id="PTHR36733:SF1">
    <property type="entry name" value="CELL WALL PROTEIN-RELATED"/>
    <property type="match status" value="1"/>
</dbReference>
<reference evidence="2" key="1">
    <citation type="submission" date="2023-02" db="EMBL/GenBank/DDBJ databases">
        <title>Genome of toxic invasive species Heracleum sosnowskyi carries increased number of genes despite the absence of recent whole-genome duplications.</title>
        <authorList>
            <person name="Schelkunov M."/>
            <person name="Shtratnikova V."/>
            <person name="Makarenko M."/>
            <person name="Klepikova A."/>
            <person name="Omelchenko D."/>
            <person name="Novikova G."/>
            <person name="Obukhova E."/>
            <person name="Bogdanov V."/>
            <person name="Penin A."/>
            <person name="Logacheva M."/>
        </authorList>
    </citation>
    <scope>NUCLEOTIDE SEQUENCE</scope>
    <source>
        <strain evidence="2">Hsosn_3</strain>
        <tissue evidence="2">Leaf</tissue>
    </source>
</reference>
<accession>A0AAD8IPM7</accession>
<keyword evidence="1" id="KW-0732">Signal</keyword>
<feature type="signal peptide" evidence="1">
    <location>
        <begin position="1"/>
        <end position="24"/>
    </location>
</feature>
<evidence type="ECO:0000313" key="3">
    <source>
        <dbReference type="Proteomes" id="UP001237642"/>
    </source>
</evidence>
<evidence type="ECO:0000313" key="2">
    <source>
        <dbReference type="EMBL" id="KAK1388913.1"/>
    </source>
</evidence>